<keyword evidence="1" id="KW-0540">Nuclease</keyword>
<dbReference type="GO" id="GO:0015074">
    <property type="term" value="P:DNA integration"/>
    <property type="evidence" value="ECO:0007669"/>
    <property type="project" value="UniProtKB-KW"/>
</dbReference>
<feature type="domain" description="Integrase catalytic" evidence="10">
    <location>
        <begin position="1"/>
        <end position="73"/>
    </location>
</feature>
<evidence type="ECO:0000313" key="12">
    <source>
        <dbReference type="Proteomes" id="UP001497644"/>
    </source>
</evidence>
<keyword evidence="8" id="KW-0548">Nucleotidyltransferase</keyword>
<dbReference type="GO" id="GO:0003676">
    <property type="term" value="F:nucleic acid binding"/>
    <property type="evidence" value="ECO:0007669"/>
    <property type="project" value="InterPro"/>
</dbReference>
<evidence type="ECO:0000313" key="11">
    <source>
        <dbReference type="EMBL" id="CAL1681311.1"/>
    </source>
</evidence>
<evidence type="ECO:0000256" key="2">
    <source>
        <dbReference type="ARBA" id="ARBA00022723"/>
    </source>
</evidence>
<dbReference type="InterPro" id="IPR012337">
    <property type="entry name" value="RNaseH-like_sf"/>
</dbReference>
<keyword evidence="12" id="KW-1185">Reference proteome</keyword>
<dbReference type="PROSITE" id="PS50994">
    <property type="entry name" value="INTEGRASE"/>
    <property type="match status" value="1"/>
</dbReference>
<keyword evidence="8" id="KW-0808">Transferase</keyword>
<dbReference type="GO" id="GO:0003964">
    <property type="term" value="F:RNA-directed DNA polymerase activity"/>
    <property type="evidence" value="ECO:0007669"/>
    <property type="project" value="UniProtKB-KW"/>
</dbReference>
<evidence type="ECO:0000256" key="4">
    <source>
        <dbReference type="ARBA" id="ARBA00022801"/>
    </source>
</evidence>
<dbReference type="PANTHER" id="PTHR42648">
    <property type="entry name" value="TRANSPOSASE, PUTATIVE-RELATED"/>
    <property type="match status" value="1"/>
</dbReference>
<dbReference type="EMBL" id="OZ034826">
    <property type="protein sequence ID" value="CAL1681311.1"/>
    <property type="molecule type" value="Genomic_DNA"/>
</dbReference>
<dbReference type="Gene3D" id="3.30.420.10">
    <property type="entry name" value="Ribonuclease H-like superfamily/Ribonuclease H"/>
    <property type="match status" value="1"/>
</dbReference>
<dbReference type="InterPro" id="IPR039537">
    <property type="entry name" value="Retrotran_Ty1/copia-like"/>
</dbReference>
<dbReference type="InterPro" id="IPR036397">
    <property type="entry name" value="RNaseH_sf"/>
</dbReference>
<evidence type="ECO:0000256" key="3">
    <source>
        <dbReference type="ARBA" id="ARBA00022759"/>
    </source>
</evidence>
<keyword evidence="7" id="KW-0695">RNA-directed DNA polymerase</keyword>
<dbReference type="InterPro" id="IPR001584">
    <property type="entry name" value="Integrase_cat-core"/>
</dbReference>
<dbReference type="Proteomes" id="UP001497644">
    <property type="component" value="Chromosome 3"/>
</dbReference>
<keyword evidence="9" id="KW-0233">DNA recombination</keyword>
<organism evidence="11 12">
    <name type="scientific">Lasius platythorax</name>
    <dbReference type="NCBI Taxonomy" id="488582"/>
    <lineage>
        <taxon>Eukaryota</taxon>
        <taxon>Metazoa</taxon>
        <taxon>Ecdysozoa</taxon>
        <taxon>Arthropoda</taxon>
        <taxon>Hexapoda</taxon>
        <taxon>Insecta</taxon>
        <taxon>Pterygota</taxon>
        <taxon>Neoptera</taxon>
        <taxon>Endopterygota</taxon>
        <taxon>Hymenoptera</taxon>
        <taxon>Apocrita</taxon>
        <taxon>Aculeata</taxon>
        <taxon>Formicoidea</taxon>
        <taxon>Formicidae</taxon>
        <taxon>Formicinae</taxon>
        <taxon>Lasius</taxon>
        <taxon>Lasius</taxon>
    </lineage>
</organism>
<keyword evidence="3" id="KW-0255">Endonuclease</keyword>
<dbReference type="GO" id="GO:0003887">
    <property type="term" value="F:DNA-directed DNA polymerase activity"/>
    <property type="evidence" value="ECO:0007669"/>
    <property type="project" value="UniProtKB-KW"/>
</dbReference>
<keyword evidence="5" id="KW-0460">Magnesium</keyword>
<gene>
    <name evidence="11" type="ORF">LPLAT_LOCUS7361</name>
</gene>
<dbReference type="AlphaFoldDB" id="A0AAV2NNJ6"/>
<accession>A0AAV2NNJ6</accession>
<dbReference type="GO" id="GO:0016787">
    <property type="term" value="F:hydrolase activity"/>
    <property type="evidence" value="ECO:0007669"/>
    <property type="project" value="UniProtKB-KW"/>
</dbReference>
<evidence type="ECO:0000256" key="8">
    <source>
        <dbReference type="ARBA" id="ARBA00022932"/>
    </source>
</evidence>
<reference evidence="11" key="1">
    <citation type="submission" date="2024-04" db="EMBL/GenBank/DDBJ databases">
        <authorList>
            <consortium name="Molecular Ecology Group"/>
        </authorList>
    </citation>
    <scope>NUCLEOTIDE SEQUENCE</scope>
</reference>
<keyword evidence="4" id="KW-0378">Hydrolase</keyword>
<evidence type="ECO:0000256" key="1">
    <source>
        <dbReference type="ARBA" id="ARBA00022722"/>
    </source>
</evidence>
<evidence type="ECO:0000259" key="10">
    <source>
        <dbReference type="PROSITE" id="PS50994"/>
    </source>
</evidence>
<keyword evidence="8" id="KW-0239">DNA-directed DNA polymerase</keyword>
<dbReference type="GO" id="GO:0046872">
    <property type="term" value="F:metal ion binding"/>
    <property type="evidence" value="ECO:0007669"/>
    <property type="project" value="UniProtKB-KW"/>
</dbReference>
<keyword evidence="6" id="KW-0229">DNA integration</keyword>
<keyword evidence="2" id="KW-0479">Metal-binding</keyword>
<dbReference type="SUPFAM" id="SSF53098">
    <property type="entry name" value="Ribonuclease H-like"/>
    <property type="match status" value="1"/>
</dbReference>
<dbReference type="GO" id="GO:0004519">
    <property type="term" value="F:endonuclease activity"/>
    <property type="evidence" value="ECO:0007669"/>
    <property type="project" value="UniProtKB-KW"/>
</dbReference>
<proteinExistence type="predicted"/>
<evidence type="ECO:0000256" key="5">
    <source>
        <dbReference type="ARBA" id="ARBA00022842"/>
    </source>
</evidence>
<evidence type="ECO:0000256" key="7">
    <source>
        <dbReference type="ARBA" id="ARBA00022918"/>
    </source>
</evidence>
<dbReference type="GO" id="GO:0006310">
    <property type="term" value="P:DNA recombination"/>
    <property type="evidence" value="ECO:0007669"/>
    <property type="project" value="UniProtKB-KW"/>
</dbReference>
<protein>
    <recommendedName>
        <fullName evidence="10">Integrase catalytic domain-containing protein</fullName>
    </recommendedName>
</protein>
<evidence type="ECO:0000256" key="6">
    <source>
        <dbReference type="ARBA" id="ARBA00022908"/>
    </source>
</evidence>
<dbReference type="PANTHER" id="PTHR42648:SF11">
    <property type="entry name" value="TRANSPOSON TY4-P GAG-POL POLYPROTEIN"/>
    <property type="match status" value="1"/>
</dbReference>
<name>A0AAV2NNJ6_9HYME</name>
<sequence>MENTAPYTPKQNGKSERDNRTIAESARTMLHSKNLPKNLWAEAVNTAVYTLNRTGLSRTGGSKTPFELWTGKKPNLSHMRIFGSEAYVHVPNQLTKKLDARAKKMILVDYQVFQKQVEGRKLSEPEMSEAELTWPNSTKEKDNKGDAGVTIEVAGAGGTTIDNEVVDRGPDNIVPTVGNERNVSEVREHRPATAGDTRTLRDRASLKLPARYEMNIAEYHVPETISEAVLGPEGVKWKQAIEDELEAHERIKIWTLMPRVPGEKTIDSK</sequence>
<evidence type="ECO:0000256" key="9">
    <source>
        <dbReference type="ARBA" id="ARBA00023172"/>
    </source>
</evidence>